<keyword evidence="2" id="KW-0812">Transmembrane</keyword>
<feature type="compositionally biased region" description="Low complexity" evidence="1">
    <location>
        <begin position="259"/>
        <end position="271"/>
    </location>
</feature>
<evidence type="ECO:0000313" key="3">
    <source>
        <dbReference type="EMBL" id="RJT80189.1"/>
    </source>
</evidence>
<keyword evidence="2" id="KW-1133">Transmembrane helix</keyword>
<protein>
    <submittedName>
        <fullName evidence="3">Uncharacterized protein</fullName>
    </submittedName>
</protein>
<comment type="caution">
    <text evidence="3">The sequence shown here is derived from an EMBL/GenBank/DDBJ whole genome shotgun (WGS) entry which is preliminary data.</text>
</comment>
<accession>A0A3A5M4P3</accession>
<keyword evidence="4" id="KW-1185">Reference proteome</keyword>
<sequence>MKKNARATRELEEGFAAGLAAGLATNVTAAQTWATPHVATAYGWAKPRWEKGIETAGPALQDTVRKVTEGISGGISVVTPRIQDSIDRVGPAISQLIDETTPRIQGTLDKASPALNSAKGKVVDDYLPALSAKLGEAADSASRSLAAATLPPVVEKAVIKATGDKNAVKNAQKRLAAAAMQASKDLKRSQARKSGQGWLIFGIIAAGIIAGVAAWRASKPVEDPWKTPAPIKATPAPVSSQKSQEAKEVVAGMKEAADRAAALSSDASDVSKNADSKNKAADAAQTVADKAKDVTDSAKHSANSPDEPKA</sequence>
<feature type="transmembrane region" description="Helical" evidence="2">
    <location>
        <begin position="197"/>
        <end position="215"/>
    </location>
</feature>
<keyword evidence="2" id="KW-0472">Membrane</keyword>
<feature type="compositionally biased region" description="Basic and acidic residues" evidence="1">
    <location>
        <begin position="289"/>
        <end position="299"/>
    </location>
</feature>
<proteinExistence type="predicted"/>
<dbReference type="RefSeq" id="WP_120148880.1">
    <property type="nucleotide sequence ID" value="NZ_QZVT01000004.1"/>
</dbReference>
<organism evidence="3 4">
    <name type="scientific">Arthrobacter cheniae</name>
    <dbReference type="NCBI Taxonomy" id="1258888"/>
    <lineage>
        <taxon>Bacteria</taxon>
        <taxon>Bacillati</taxon>
        <taxon>Actinomycetota</taxon>
        <taxon>Actinomycetes</taxon>
        <taxon>Micrococcales</taxon>
        <taxon>Micrococcaceae</taxon>
        <taxon>Arthrobacter</taxon>
    </lineage>
</organism>
<dbReference type="OrthoDB" id="4966877at2"/>
<evidence type="ECO:0000313" key="4">
    <source>
        <dbReference type="Proteomes" id="UP000272560"/>
    </source>
</evidence>
<dbReference type="EMBL" id="QZVT01000004">
    <property type="protein sequence ID" value="RJT80189.1"/>
    <property type="molecule type" value="Genomic_DNA"/>
</dbReference>
<gene>
    <name evidence="3" type="ORF">D6T63_10030</name>
</gene>
<evidence type="ECO:0000256" key="2">
    <source>
        <dbReference type="SAM" id="Phobius"/>
    </source>
</evidence>
<feature type="region of interest" description="Disordered" evidence="1">
    <location>
        <begin position="222"/>
        <end position="310"/>
    </location>
</feature>
<evidence type="ECO:0000256" key="1">
    <source>
        <dbReference type="SAM" id="MobiDB-lite"/>
    </source>
</evidence>
<feature type="compositionally biased region" description="Low complexity" evidence="1">
    <location>
        <begin position="226"/>
        <end position="237"/>
    </location>
</feature>
<reference evidence="3 4" key="1">
    <citation type="submission" date="2018-09" db="EMBL/GenBank/DDBJ databases">
        <title>Novel species of Arthrobacter.</title>
        <authorList>
            <person name="Liu Q."/>
            <person name="Xin Y.-H."/>
        </authorList>
    </citation>
    <scope>NUCLEOTIDE SEQUENCE [LARGE SCALE GENOMIC DNA]</scope>
    <source>
        <strain evidence="3 4">Hz2</strain>
    </source>
</reference>
<name>A0A3A5M4P3_9MICC</name>
<dbReference type="Proteomes" id="UP000272560">
    <property type="component" value="Unassembled WGS sequence"/>
</dbReference>
<dbReference type="AlphaFoldDB" id="A0A3A5M4P3"/>